<protein>
    <submittedName>
        <fullName evidence="2">Uncharacterized protein</fullName>
    </submittedName>
</protein>
<reference evidence="2" key="1">
    <citation type="submission" date="2021-02" db="EMBL/GenBank/DDBJ databases">
        <authorList>
            <person name="Nowell W R."/>
        </authorList>
    </citation>
    <scope>NUCLEOTIDE SEQUENCE</scope>
    <source>
        <strain evidence="2">Ploen Becks lab</strain>
    </source>
</reference>
<proteinExistence type="predicted"/>
<dbReference type="OrthoDB" id="10212562at2759"/>
<feature type="region of interest" description="Disordered" evidence="1">
    <location>
        <begin position="1"/>
        <end position="23"/>
    </location>
</feature>
<comment type="caution">
    <text evidence="2">The sequence shown here is derived from an EMBL/GenBank/DDBJ whole genome shotgun (WGS) entry which is preliminary data.</text>
</comment>
<evidence type="ECO:0000313" key="3">
    <source>
        <dbReference type="Proteomes" id="UP000663879"/>
    </source>
</evidence>
<evidence type="ECO:0000313" key="2">
    <source>
        <dbReference type="EMBL" id="CAF0961121.1"/>
    </source>
</evidence>
<accession>A0A814E1C4</accession>
<dbReference type="EMBL" id="CAJNOC010002979">
    <property type="protein sequence ID" value="CAF0961121.1"/>
    <property type="molecule type" value="Genomic_DNA"/>
</dbReference>
<keyword evidence="3" id="KW-1185">Reference proteome</keyword>
<organism evidence="2 3">
    <name type="scientific">Brachionus calyciflorus</name>
    <dbReference type="NCBI Taxonomy" id="104777"/>
    <lineage>
        <taxon>Eukaryota</taxon>
        <taxon>Metazoa</taxon>
        <taxon>Spiralia</taxon>
        <taxon>Gnathifera</taxon>
        <taxon>Rotifera</taxon>
        <taxon>Eurotatoria</taxon>
        <taxon>Monogononta</taxon>
        <taxon>Pseudotrocha</taxon>
        <taxon>Ploima</taxon>
        <taxon>Brachionidae</taxon>
        <taxon>Brachionus</taxon>
    </lineage>
</organism>
<name>A0A814E1C4_9BILA</name>
<dbReference type="AlphaFoldDB" id="A0A814E1C4"/>
<gene>
    <name evidence="2" type="ORF">OXX778_LOCUS14453</name>
</gene>
<sequence>DDESCIRQPSKSSRIHAPSHFGVDSDEEEETIFVVVEFVDSPSEFYIVPEKTYQLMLKIQYLVLQKNTELKLSKEKDKVSNEKDSVSGSIMDMETLIQPRPSSINISKINEATGISREAFENFKLEMDEKSKKQQNEYEKMFQELKKNYPLDTEKFVYQDTDLIKDVSGHPAHIWATNCCKILFTEDEYKNNVLVSSSKTKRETCSPTRVKMLREALAFKYKSFEKKEKIWKVVVIAFNTKGRGLKFAVQNSKELFRSKFGETSSF</sequence>
<feature type="non-terminal residue" evidence="2">
    <location>
        <position position="1"/>
    </location>
</feature>
<evidence type="ECO:0000256" key="1">
    <source>
        <dbReference type="SAM" id="MobiDB-lite"/>
    </source>
</evidence>
<dbReference type="Proteomes" id="UP000663879">
    <property type="component" value="Unassembled WGS sequence"/>
</dbReference>